<sequence length="245" mass="26488">MSKERRPMGFFEPFNRWWSDFYNQNGRRPTKADIETWRAENLSWRPELTMEEILHHSKGRRDPERNRSYFVEYRRKVRASAKTPASKPLLQRSTAGVADPTSVSDNMVCVAAPASSCAQGLVSNIPHAPPAPELRLLSSTCCTTAEDAVTTSKRTQPGDADCAAGTEPAAPASDCILQTFPSNPAGCPGAAPNDKPATAQAVDSGPVVVPSVPENPGAELKAADRTTRSTSPTPAAIMLTVRRTR</sequence>
<dbReference type="EMBL" id="BMAR01000058">
    <property type="protein sequence ID" value="GFR52126.1"/>
    <property type="molecule type" value="Genomic_DNA"/>
</dbReference>
<evidence type="ECO:0000313" key="3">
    <source>
        <dbReference type="Proteomes" id="UP001054857"/>
    </source>
</evidence>
<proteinExistence type="predicted"/>
<organism evidence="2 3">
    <name type="scientific">Astrephomene gubernaculifera</name>
    <dbReference type="NCBI Taxonomy" id="47775"/>
    <lineage>
        <taxon>Eukaryota</taxon>
        <taxon>Viridiplantae</taxon>
        <taxon>Chlorophyta</taxon>
        <taxon>core chlorophytes</taxon>
        <taxon>Chlorophyceae</taxon>
        <taxon>CS clade</taxon>
        <taxon>Chlamydomonadales</taxon>
        <taxon>Astrephomenaceae</taxon>
        <taxon>Astrephomene</taxon>
    </lineage>
</organism>
<keyword evidence="3" id="KW-1185">Reference proteome</keyword>
<evidence type="ECO:0000256" key="1">
    <source>
        <dbReference type="SAM" id="MobiDB-lite"/>
    </source>
</evidence>
<name>A0AAD3E5W4_9CHLO</name>
<accession>A0AAD3E5W4</accession>
<feature type="non-terminal residue" evidence="2">
    <location>
        <position position="245"/>
    </location>
</feature>
<dbReference type="Proteomes" id="UP001054857">
    <property type="component" value="Unassembled WGS sequence"/>
</dbReference>
<comment type="caution">
    <text evidence="2">The sequence shown here is derived from an EMBL/GenBank/DDBJ whole genome shotgun (WGS) entry which is preliminary data.</text>
</comment>
<dbReference type="AlphaFoldDB" id="A0AAD3E5W4"/>
<gene>
    <name evidence="2" type="ORF">Agub_g14641</name>
</gene>
<protein>
    <submittedName>
        <fullName evidence="2">Uncharacterized protein</fullName>
    </submittedName>
</protein>
<reference evidence="2 3" key="1">
    <citation type="journal article" date="2021" name="Sci. Rep.">
        <title>Genome sequencing of the multicellular alga Astrephomene provides insights into convergent evolution of germ-soma differentiation.</title>
        <authorList>
            <person name="Yamashita S."/>
            <person name="Yamamoto K."/>
            <person name="Matsuzaki R."/>
            <person name="Suzuki S."/>
            <person name="Yamaguchi H."/>
            <person name="Hirooka S."/>
            <person name="Minakuchi Y."/>
            <person name="Miyagishima S."/>
            <person name="Kawachi M."/>
            <person name="Toyoda A."/>
            <person name="Nozaki H."/>
        </authorList>
    </citation>
    <scope>NUCLEOTIDE SEQUENCE [LARGE SCALE GENOMIC DNA]</scope>
    <source>
        <strain evidence="2 3">NIES-4017</strain>
    </source>
</reference>
<evidence type="ECO:0000313" key="2">
    <source>
        <dbReference type="EMBL" id="GFR52126.1"/>
    </source>
</evidence>
<feature type="region of interest" description="Disordered" evidence="1">
    <location>
        <begin position="209"/>
        <end position="234"/>
    </location>
</feature>